<name>A0ABW9XI81_9BACL</name>
<sequence length="133" mass="14686">MANDFLGVGWLFPVIVNGSSGVIAMSSHEQDIEQAIRIILFTVKGERVMRPDFGCGIHDYVFAALNTATIGLMESSVRDALARWESRIAVTKVTVSEDPIEISLGKLLIDIQYVVRATNQPGNLVFPFYLREG</sequence>
<dbReference type="EMBL" id="JAAAMV010000001">
    <property type="protein sequence ID" value="NBD22295.1"/>
    <property type="molecule type" value="Genomic_DNA"/>
</dbReference>
<keyword evidence="3" id="KW-1185">Reference proteome</keyword>
<dbReference type="InterPro" id="IPR007048">
    <property type="entry name" value="IraD/Gp25-like"/>
</dbReference>
<reference evidence="2 3" key="1">
    <citation type="submission" date="2020-01" db="EMBL/GenBank/DDBJ databases">
        <title>Paenibacillus soybeanensis sp. nov. isolated from the nodules of soybean (Glycine max(L.) Merr).</title>
        <authorList>
            <person name="Wang H."/>
        </authorList>
    </citation>
    <scope>NUCLEOTIDE SEQUENCE [LARGE SCALE GENOMIC DNA]</scope>
    <source>
        <strain evidence="2 3">T1</strain>
    </source>
</reference>
<organism evidence="2 3">
    <name type="scientific">Paenibacillus glycinis</name>
    <dbReference type="NCBI Taxonomy" id="2697035"/>
    <lineage>
        <taxon>Bacteria</taxon>
        <taxon>Bacillati</taxon>
        <taxon>Bacillota</taxon>
        <taxon>Bacilli</taxon>
        <taxon>Bacillales</taxon>
        <taxon>Paenibacillaceae</taxon>
        <taxon>Paenibacillus</taxon>
    </lineage>
</organism>
<feature type="domain" description="IraD/Gp25-like" evidence="1">
    <location>
        <begin position="27"/>
        <end position="120"/>
    </location>
</feature>
<evidence type="ECO:0000259" key="1">
    <source>
        <dbReference type="Pfam" id="PF04965"/>
    </source>
</evidence>
<dbReference type="RefSeq" id="WP_161740036.1">
    <property type="nucleotide sequence ID" value="NZ_JAAAMV010000001.1"/>
</dbReference>
<dbReference type="Pfam" id="PF04965">
    <property type="entry name" value="GPW_gp25"/>
    <property type="match status" value="1"/>
</dbReference>
<comment type="caution">
    <text evidence="2">The sequence shown here is derived from an EMBL/GenBank/DDBJ whole genome shotgun (WGS) entry which is preliminary data.</text>
</comment>
<evidence type="ECO:0000313" key="2">
    <source>
        <dbReference type="EMBL" id="NBD22295.1"/>
    </source>
</evidence>
<dbReference type="Proteomes" id="UP000665561">
    <property type="component" value="Unassembled WGS sequence"/>
</dbReference>
<proteinExistence type="predicted"/>
<accession>A0ABW9XI81</accession>
<gene>
    <name evidence="2" type="ORF">GT019_00260</name>
</gene>
<dbReference type="Gene3D" id="3.10.450.40">
    <property type="match status" value="1"/>
</dbReference>
<evidence type="ECO:0000313" key="3">
    <source>
        <dbReference type="Proteomes" id="UP000665561"/>
    </source>
</evidence>
<dbReference type="SUPFAM" id="SSF160719">
    <property type="entry name" value="gpW/gp25-like"/>
    <property type="match status" value="1"/>
</dbReference>
<protein>
    <submittedName>
        <fullName evidence="2">Baseplate protein</fullName>
    </submittedName>
</protein>